<feature type="domain" description="MobA-like NTP transferase" evidence="1">
    <location>
        <begin position="1"/>
        <end position="151"/>
    </location>
</feature>
<accession>A0A382CPF4</accession>
<proteinExistence type="predicted"/>
<organism evidence="2">
    <name type="scientific">marine metagenome</name>
    <dbReference type="NCBI Taxonomy" id="408172"/>
    <lineage>
        <taxon>unclassified sequences</taxon>
        <taxon>metagenomes</taxon>
        <taxon>ecological metagenomes</taxon>
    </lineage>
</organism>
<gene>
    <name evidence="2" type="ORF">METZ01_LOCUS180819</name>
</gene>
<dbReference type="AlphaFoldDB" id="A0A382CPF4"/>
<dbReference type="EMBL" id="UINC01035486">
    <property type="protein sequence ID" value="SVB27965.1"/>
    <property type="molecule type" value="Genomic_DNA"/>
</dbReference>
<dbReference type="CDD" id="cd04182">
    <property type="entry name" value="GT_2_like_f"/>
    <property type="match status" value="1"/>
</dbReference>
<dbReference type="Gene3D" id="3.90.550.10">
    <property type="entry name" value="Spore Coat Polysaccharide Biosynthesis Protein SpsA, Chain A"/>
    <property type="match status" value="1"/>
</dbReference>
<dbReference type="InterPro" id="IPR025877">
    <property type="entry name" value="MobA-like_NTP_Trfase"/>
</dbReference>
<reference evidence="2" key="1">
    <citation type="submission" date="2018-05" db="EMBL/GenBank/DDBJ databases">
        <authorList>
            <person name="Lanie J.A."/>
            <person name="Ng W.-L."/>
            <person name="Kazmierczak K.M."/>
            <person name="Andrzejewski T.M."/>
            <person name="Davidsen T.M."/>
            <person name="Wayne K.J."/>
            <person name="Tettelin H."/>
            <person name="Glass J.I."/>
            <person name="Rusch D."/>
            <person name="Podicherti R."/>
            <person name="Tsui H.-C.T."/>
            <person name="Winkler M.E."/>
        </authorList>
    </citation>
    <scope>NUCLEOTIDE SEQUENCE</scope>
</reference>
<name>A0A382CPF4_9ZZZZ</name>
<dbReference type="GO" id="GO:0016779">
    <property type="term" value="F:nucleotidyltransferase activity"/>
    <property type="evidence" value="ECO:0007669"/>
    <property type="project" value="UniProtKB-ARBA"/>
</dbReference>
<dbReference type="PANTHER" id="PTHR43777:SF1">
    <property type="entry name" value="MOLYBDENUM COFACTOR CYTIDYLYLTRANSFERASE"/>
    <property type="match status" value="1"/>
</dbReference>
<dbReference type="SUPFAM" id="SSF53448">
    <property type="entry name" value="Nucleotide-diphospho-sugar transferases"/>
    <property type="match status" value="1"/>
</dbReference>
<evidence type="ECO:0000259" key="1">
    <source>
        <dbReference type="Pfam" id="PF12804"/>
    </source>
</evidence>
<protein>
    <recommendedName>
        <fullName evidence="1">MobA-like NTP transferase domain-containing protein</fullName>
    </recommendedName>
</protein>
<sequence>MGYENKLLLPLNGDLVINRICHTVLNSGLKPVIVVTGFQHTEIEKALPELIDQIAHNPNWEKGMAGSVHTGMSLLPDTVDGNMIVLGDMPLLTTHTLKQLIEQFCVHEGKQIIYPVYSGQQANPVIFPRKYFSEILSSTGDRGCKKVLKQYPDDAIGISIDSEEVILDCDNKDDYYSILSKI</sequence>
<dbReference type="Pfam" id="PF12804">
    <property type="entry name" value="NTP_transf_3"/>
    <property type="match status" value="1"/>
</dbReference>
<dbReference type="InterPro" id="IPR029044">
    <property type="entry name" value="Nucleotide-diphossugar_trans"/>
</dbReference>
<dbReference type="PANTHER" id="PTHR43777">
    <property type="entry name" value="MOLYBDENUM COFACTOR CYTIDYLYLTRANSFERASE"/>
    <property type="match status" value="1"/>
</dbReference>
<evidence type="ECO:0000313" key="2">
    <source>
        <dbReference type="EMBL" id="SVB27965.1"/>
    </source>
</evidence>